<dbReference type="AlphaFoldDB" id="A0A0R1XE30"/>
<dbReference type="Gene3D" id="1.10.30.50">
    <property type="match status" value="1"/>
</dbReference>
<evidence type="ECO:0000313" key="3">
    <source>
        <dbReference type="Proteomes" id="UP000050949"/>
    </source>
</evidence>
<dbReference type="RefSeq" id="WP_051225164.1">
    <property type="nucleotide sequence ID" value="NZ_AUEH01000009.1"/>
</dbReference>
<dbReference type="InterPro" id="IPR002711">
    <property type="entry name" value="HNH"/>
</dbReference>
<dbReference type="PATRIC" id="fig|1122147.4.peg.2302"/>
<dbReference type="Pfam" id="PF01844">
    <property type="entry name" value="HNH"/>
    <property type="match status" value="1"/>
</dbReference>
<accession>A0A0R1XE30</accession>
<gene>
    <name evidence="2" type="ORF">FC91_GL002223</name>
</gene>
<dbReference type="EMBL" id="AZFW01000039">
    <property type="protein sequence ID" value="KRM27933.1"/>
    <property type="molecule type" value="Genomic_DNA"/>
</dbReference>
<dbReference type="OrthoDB" id="9802901at2"/>
<sequence>MKWACASCTLRWPAAAFIHDGLADSICALCRTHQISGPDFANPASQLFAQGTGLTYGGGDQTTGTPLAFTKAARRQAEGLADSYAAAPPAVRQALPAAAFADQLWTMLQTPPAAWPSGDLPTVLAAWGYPVQQLFDQNTLDLTTRQYIRETYHHVCQYCGRYGNSVDHMNPVSISADNTIANLTLACAECNQLKGDMPYTEFVRIDAATAPLKTDLCRLEKVQRTFKAQVTSLQAQLAALTHQAADPAAPGANVLRQQIKMAQDLLDQAKSDSKHISAQRAAYVHSQWAVAQYQEETRTWE</sequence>
<evidence type="ECO:0000259" key="1">
    <source>
        <dbReference type="SMART" id="SM00507"/>
    </source>
</evidence>
<evidence type="ECO:0000313" key="2">
    <source>
        <dbReference type="EMBL" id="KRM27933.1"/>
    </source>
</evidence>
<dbReference type="GO" id="GO:0008270">
    <property type="term" value="F:zinc ion binding"/>
    <property type="evidence" value="ECO:0007669"/>
    <property type="project" value="InterPro"/>
</dbReference>
<dbReference type="eggNOG" id="COG1403">
    <property type="taxonomic scope" value="Bacteria"/>
</dbReference>
<reference evidence="2 3" key="1">
    <citation type="journal article" date="2015" name="Genome Announc.">
        <title>Expanding the biotechnology potential of lactobacilli through comparative genomics of 213 strains and associated genera.</title>
        <authorList>
            <person name="Sun Z."/>
            <person name="Harris H.M."/>
            <person name="McCann A."/>
            <person name="Guo C."/>
            <person name="Argimon S."/>
            <person name="Zhang W."/>
            <person name="Yang X."/>
            <person name="Jeffery I.B."/>
            <person name="Cooney J.C."/>
            <person name="Kagawa T.F."/>
            <person name="Liu W."/>
            <person name="Song Y."/>
            <person name="Salvetti E."/>
            <person name="Wrobel A."/>
            <person name="Rasinkangas P."/>
            <person name="Parkhill J."/>
            <person name="Rea M.C."/>
            <person name="O'Sullivan O."/>
            <person name="Ritari J."/>
            <person name="Douillard F.P."/>
            <person name="Paul Ross R."/>
            <person name="Yang R."/>
            <person name="Briner A.E."/>
            <person name="Felis G.E."/>
            <person name="de Vos W.M."/>
            <person name="Barrangou R."/>
            <person name="Klaenhammer T.R."/>
            <person name="Caufield P.W."/>
            <person name="Cui Y."/>
            <person name="Zhang H."/>
            <person name="O'Toole P.W."/>
        </authorList>
    </citation>
    <scope>NUCLEOTIDE SEQUENCE [LARGE SCALE GENOMIC DNA]</scope>
    <source>
        <strain evidence="2 3">DSM 16991</strain>
    </source>
</reference>
<dbReference type="GO" id="GO:0003676">
    <property type="term" value="F:nucleic acid binding"/>
    <property type="evidence" value="ECO:0007669"/>
    <property type="project" value="InterPro"/>
</dbReference>
<proteinExistence type="predicted"/>
<organism evidence="2 3">
    <name type="scientific">Schleiferilactobacillus harbinensis DSM 16991</name>
    <dbReference type="NCBI Taxonomy" id="1122147"/>
    <lineage>
        <taxon>Bacteria</taxon>
        <taxon>Bacillati</taxon>
        <taxon>Bacillota</taxon>
        <taxon>Bacilli</taxon>
        <taxon>Lactobacillales</taxon>
        <taxon>Lactobacillaceae</taxon>
        <taxon>Schleiferilactobacillus</taxon>
    </lineage>
</organism>
<dbReference type="SMART" id="SM00507">
    <property type="entry name" value="HNHc"/>
    <property type="match status" value="1"/>
</dbReference>
<dbReference type="InterPro" id="IPR003615">
    <property type="entry name" value="HNH_nuc"/>
</dbReference>
<protein>
    <recommendedName>
        <fullName evidence="1">HNH nuclease domain-containing protein</fullName>
    </recommendedName>
</protein>
<comment type="caution">
    <text evidence="2">The sequence shown here is derived from an EMBL/GenBank/DDBJ whole genome shotgun (WGS) entry which is preliminary data.</text>
</comment>
<dbReference type="Proteomes" id="UP000050949">
    <property type="component" value="Unassembled WGS sequence"/>
</dbReference>
<feature type="domain" description="HNH nuclease" evidence="1">
    <location>
        <begin position="143"/>
        <end position="192"/>
    </location>
</feature>
<name>A0A0R1XE30_9LACO</name>
<dbReference type="GO" id="GO:0004519">
    <property type="term" value="F:endonuclease activity"/>
    <property type="evidence" value="ECO:0007669"/>
    <property type="project" value="InterPro"/>
</dbReference>